<reference evidence="3 4" key="1">
    <citation type="submission" date="2019-09" db="EMBL/GenBank/DDBJ databases">
        <title>Genome sequence and assembly of Taibaiella sp.</title>
        <authorList>
            <person name="Chhetri G."/>
        </authorList>
    </citation>
    <scope>NUCLEOTIDE SEQUENCE [LARGE SCALE GENOMIC DNA]</scope>
    <source>
        <strain evidence="3 4">KVB11</strain>
    </source>
</reference>
<feature type="domain" description="Secretion system C-terminal sorting" evidence="2">
    <location>
        <begin position="193"/>
        <end position="255"/>
    </location>
</feature>
<evidence type="ECO:0000256" key="1">
    <source>
        <dbReference type="SAM" id="SignalP"/>
    </source>
</evidence>
<dbReference type="InterPro" id="IPR026444">
    <property type="entry name" value="Secre_tail"/>
</dbReference>
<dbReference type="RefSeq" id="WP_150032773.1">
    <property type="nucleotide sequence ID" value="NZ_VWSH01000002.1"/>
</dbReference>
<evidence type="ECO:0000313" key="4">
    <source>
        <dbReference type="Proteomes" id="UP000323632"/>
    </source>
</evidence>
<dbReference type="Pfam" id="PF18962">
    <property type="entry name" value="Por_Secre_tail"/>
    <property type="match status" value="1"/>
</dbReference>
<proteinExistence type="predicted"/>
<sequence length="266" mass="29789">MMLRFVSLLLFAISFTGFCDAQSIKEISMCQGDTAIMSAEVSDADSMQWYYNGHPVPGANNDTLKFTQGGMFYLMAFSEQGKCFTQSDFIRVEISYPSAIDDHYNLTLGRTEALNVLNNDNMACFAFNLSTITITRPPVVGSIMSIANGMIIYKASNSRLLPDYFTYRITDMEGRTTNEARVDIEVDLHCALLYPNPVKDVLNILVDPQKIHGINVYDASGKRLAALGIDQSNMKFNMSEYAQGIYFFEILERNGKGCTLKVQKDK</sequence>
<gene>
    <name evidence="3" type="ORF">F0919_10915</name>
</gene>
<feature type="chain" id="PRO_5024324380" evidence="1">
    <location>
        <begin position="22"/>
        <end position="266"/>
    </location>
</feature>
<comment type="caution">
    <text evidence="3">The sequence shown here is derived from an EMBL/GenBank/DDBJ whole genome shotgun (WGS) entry which is preliminary data.</text>
</comment>
<name>A0A5M6CJ17_9BACT</name>
<accession>A0A5M6CJ17</accession>
<dbReference type="AlphaFoldDB" id="A0A5M6CJ17"/>
<evidence type="ECO:0000259" key="2">
    <source>
        <dbReference type="Pfam" id="PF18962"/>
    </source>
</evidence>
<dbReference type="NCBIfam" id="TIGR04183">
    <property type="entry name" value="Por_Secre_tail"/>
    <property type="match status" value="1"/>
</dbReference>
<dbReference type="Proteomes" id="UP000323632">
    <property type="component" value="Unassembled WGS sequence"/>
</dbReference>
<feature type="signal peptide" evidence="1">
    <location>
        <begin position="1"/>
        <end position="21"/>
    </location>
</feature>
<dbReference type="EMBL" id="VWSH01000002">
    <property type="protein sequence ID" value="KAA5535094.1"/>
    <property type="molecule type" value="Genomic_DNA"/>
</dbReference>
<keyword evidence="1" id="KW-0732">Signal</keyword>
<evidence type="ECO:0000313" key="3">
    <source>
        <dbReference type="EMBL" id="KAA5535094.1"/>
    </source>
</evidence>
<keyword evidence="4" id="KW-1185">Reference proteome</keyword>
<protein>
    <submittedName>
        <fullName evidence="3">T9SS type A sorting domain-containing protein</fullName>
    </submittedName>
</protein>
<organism evidence="3 4">
    <name type="scientific">Taibaiella lutea</name>
    <dbReference type="NCBI Taxonomy" id="2608001"/>
    <lineage>
        <taxon>Bacteria</taxon>
        <taxon>Pseudomonadati</taxon>
        <taxon>Bacteroidota</taxon>
        <taxon>Chitinophagia</taxon>
        <taxon>Chitinophagales</taxon>
        <taxon>Chitinophagaceae</taxon>
        <taxon>Taibaiella</taxon>
    </lineage>
</organism>